<dbReference type="InterPro" id="IPR050450">
    <property type="entry name" value="COX15/CtaA_HemeA_synthase"/>
</dbReference>
<evidence type="ECO:0000256" key="12">
    <source>
        <dbReference type="SAM" id="Phobius"/>
    </source>
</evidence>
<dbReference type="PANTHER" id="PTHR35457:SF1">
    <property type="entry name" value="HEME A SYNTHASE"/>
    <property type="match status" value="1"/>
</dbReference>
<keyword evidence="3 12" id="KW-0812">Transmembrane</keyword>
<dbReference type="InterPro" id="IPR003780">
    <property type="entry name" value="COX15/CtaA_fam"/>
</dbReference>
<evidence type="ECO:0000256" key="5">
    <source>
        <dbReference type="ARBA" id="ARBA00022989"/>
    </source>
</evidence>
<dbReference type="PANTHER" id="PTHR35457">
    <property type="entry name" value="HEME A SYNTHASE"/>
    <property type="match status" value="1"/>
</dbReference>
<feature type="transmembrane region" description="Helical" evidence="12">
    <location>
        <begin position="135"/>
        <end position="154"/>
    </location>
</feature>
<evidence type="ECO:0000256" key="11">
    <source>
        <dbReference type="ARBA" id="ARBA00023444"/>
    </source>
</evidence>
<dbReference type="GO" id="GO:0046872">
    <property type="term" value="F:metal ion binding"/>
    <property type="evidence" value="ECO:0007669"/>
    <property type="project" value="UniProtKB-KW"/>
</dbReference>
<keyword evidence="2" id="KW-1003">Cell membrane</keyword>
<comment type="subcellular location">
    <subcellularLocation>
        <location evidence="1">Membrane</location>
        <topology evidence="1">Multi-pass membrane protein</topology>
    </subcellularLocation>
</comment>
<evidence type="ECO:0008006" key="15">
    <source>
        <dbReference type="Google" id="ProtNLM"/>
    </source>
</evidence>
<evidence type="ECO:0000256" key="2">
    <source>
        <dbReference type="ARBA" id="ARBA00022475"/>
    </source>
</evidence>
<sequence length="353" mass="38479">MRWTRRLAIVALALTFVMIVLGSYVRLSKAGLSCPSWPLCYGHVLPPGAPPVAAAVPQAPAAVMDTTAREWKEMLHRYVAGTLGMVIFAMLLVALRNRRQAEQPLKLVVFVALWVVVQALLGMVTVTMLLDPLIVTGHLIGGMVMLATLWWLVFRSSRLLQLNRADQQKIATLTGLRLWAGLALLVVAAQIFLGAWTSTNYAAWACYGFPTCNGQWWPAGMDFDKAFVFWHRLGVDYQGGILDGGARVAIQVVHRIGAMVTTIVAGGLGLFLLTRARIRKLRLLGGLLLAALGLQLTLGISMVSLGLPFYVEWAHTPGAALLLSAVLAVNFLLWSFRNVNAYERIGSAAVRPV</sequence>
<keyword evidence="6" id="KW-0560">Oxidoreductase</keyword>
<keyword evidence="14" id="KW-1185">Reference proteome</keyword>
<evidence type="ECO:0000256" key="7">
    <source>
        <dbReference type="ARBA" id="ARBA00023004"/>
    </source>
</evidence>
<evidence type="ECO:0000256" key="10">
    <source>
        <dbReference type="ARBA" id="ARBA00023157"/>
    </source>
</evidence>
<comment type="pathway">
    <text evidence="11">Porphyrin-containing compound metabolism.</text>
</comment>
<feature type="transmembrane region" description="Helical" evidence="12">
    <location>
        <begin position="107"/>
        <end position="129"/>
    </location>
</feature>
<feature type="transmembrane region" description="Helical" evidence="12">
    <location>
        <begin position="286"/>
        <end position="311"/>
    </location>
</feature>
<evidence type="ECO:0000256" key="3">
    <source>
        <dbReference type="ARBA" id="ARBA00022692"/>
    </source>
</evidence>
<keyword evidence="10" id="KW-1015">Disulfide bond</keyword>
<name>A0A1A6C3U0_9GAMM</name>
<feature type="transmembrane region" description="Helical" evidence="12">
    <location>
        <begin position="317"/>
        <end position="336"/>
    </location>
</feature>
<dbReference type="AlphaFoldDB" id="A0A1A6C3U0"/>
<accession>A0A1A6C3U0</accession>
<keyword evidence="4" id="KW-0479">Metal-binding</keyword>
<evidence type="ECO:0000256" key="1">
    <source>
        <dbReference type="ARBA" id="ARBA00004141"/>
    </source>
</evidence>
<evidence type="ECO:0000256" key="9">
    <source>
        <dbReference type="ARBA" id="ARBA00023136"/>
    </source>
</evidence>
<keyword evidence="5 12" id="KW-1133">Transmembrane helix</keyword>
<keyword evidence="9 12" id="KW-0472">Membrane</keyword>
<evidence type="ECO:0000313" key="14">
    <source>
        <dbReference type="Proteomes" id="UP000029273"/>
    </source>
</evidence>
<dbReference type="GO" id="GO:0016020">
    <property type="term" value="C:membrane"/>
    <property type="evidence" value="ECO:0007669"/>
    <property type="project" value="UniProtKB-SubCell"/>
</dbReference>
<reference evidence="13 14" key="1">
    <citation type="journal article" date="2014" name="Genome Announc.">
        <title>Draft Genome Sequence of the Iron-Oxidizing, Acidophilic, and Halotolerant 'Thiobacillus prosperus' Type Strain DSM 5130.</title>
        <authorList>
            <person name="Ossandon F.J."/>
            <person name="Cardenas J.P."/>
            <person name="Corbett M."/>
            <person name="Quatrini R."/>
            <person name="Holmes D.S."/>
            <person name="Watkin E."/>
        </authorList>
    </citation>
    <scope>NUCLEOTIDE SEQUENCE [LARGE SCALE GENOMIC DNA]</scope>
    <source>
        <strain evidence="13 14">DSM 5130</strain>
    </source>
</reference>
<comment type="caution">
    <text evidence="13">The sequence shown here is derived from an EMBL/GenBank/DDBJ whole genome shotgun (WGS) entry which is preliminary data.</text>
</comment>
<dbReference type="EMBL" id="JQSG02000003">
    <property type="protein sequence ID" value="OBS09232.1"/>
    <property type="molecule type" value="Genomic_DNA"/>
</dbReference>
<gene>
    <name evidence="13" type="ORF">Thpro_021560</name>
</gene>
<evidence type="ECO:0000313" key="13">
    <source>
        <dbReference type="EMBL" id="OBS09232.1"/>
    </source>
</evidence>
<dbReference type="Proteomes" id="UP000029273">
    <property type="component" value="Unassembled WGS sequence"/>
</dbReference>
<dbReference type="RefSeq" id="WP_082954583.1">
    <property type="nucleotide sequence ID" value="NZ_JQSG02000003.1"/>
</dbReference>
<feature type="transmembrane region" description="Helical" evidence="12">
    <location>
        <begin position="175"/>
        <end position="196"/>
    </location>
</feature>
<feature type="transmembrane region" description="Helical" evidence="12">
    <location>
        <begin position="75"/>
        <end position="95"/>
    </location>
</feature>
<protein>
    <recommendedName>
        <fullName evidence="15">Cytochrome B</fullName>
    </recommendedName>
</protein>
<dbReference type="OrthoDB" id="1447144at2"/>
<organism evidence="13 14">
    <name type="scientific">Acidihalobacter prosperus</name>
    <dbReference type="NCBI Taxonomy" id="160660"/>
    <lineage>
        <taxon>Bacteria</taxon>
        <taxon>Pseudomonadati</taxon>
        <taxon>Pseudomonadota</taxon>
        <taxon>Gammaproteobacteria</taxon>
        <taxon>Chromatiales</taxon>
        <taxon>Ectothiorhodospiraceae</taxon>
        <taxon>Acidihalobacter</taxon>
    </lineage>
</organism>
<keyword evidence="8" id="KW-0350">Heme biosynthesis</keyword>
<dbReference type="GO" id="GO:0016491">
    <property type="term" value="F:oxidoreductase activity"/>
    <property type="evidence" value="ECO:0007669"/>
    <property type="project" value="UniProtKB-KW"/>
</dbReference>
<feature type="transmembrane region" description="Helical" evidence="12">
    <location>
        <begin position="252"/>
        <end position="274"/>
    </location>
</feature>
<keyword evidence="7" id="KW-0408">Iron</keyword>
<evidence type="ECO:0000256" key="8">
    <source>
        <dbReference type="ARBA" id="ARBA00023133"/>
    </source>
</evidence>
<dbReference type="Pfam" id="PF02628">
    <property type="entry name" value="COX15-CtaA"/>
    <property type="match status" value="1"/>
</dbReference>
<evidence type="ECO:0000256" key="6">
    <source>
        <dbReference type="ARBA" id="ARBA00023002"/>
    </source>
</evidence>
<proteinExistence type="predicted"/>
<dbReference type="GO" id="GO:0006784">
    <property type="term" value="P:heme A biosynthetic process"/>
    <property type="evidence" value="ECO:0007669"/>
    <property type="project" value="InterPro"/>
</dbReference>
<evidence type="ECO:0000256" key="4">
    <source>
        <dbReference type="ARBA" id="ARBA00022723"/>
    </source>
</evidence>